<name>A0A1F7K9Z4_9BACT</name>
<comment type="caution">
    <text evidence="1">The sequence shown here is derived from an EMBL/GenBank/DDBJ whole genome shotgun (WGS) entry which is preliminary data.</text>
</comment>
<dbReference type="PANTHER" id="PTHR30619">
    <property type="entry name" value="DNA INTERNALIZATION/COMPETENCE PROTEIN COMEC/REC2"/>
    <property type="match status" value="1"/>
</dbReference>
<sequence length="280" mass="31468">MRTILILVIIGVVSAIFVLSSNQARTATRIVFCDVGQGDAIYLRLDSQIDVLIDSGPYSQIISCLNQEMPYFDRTIELAFLTHPEKDHFGGFPYLLGSFKIQALYLPTSVRNNLPSNEPWQQFWQQAKNNINEINYLSQGDEISIGTSLFTILWPEATSTESKIQEYNNSALGILAQVKDKQILLLSDMDIAPAERAISQLNLNVDIFKINHHGSKYGLSQKLLKLADPQLAVISVGKQNWYGHPHNEVIQLLQSLNVPIKRTDKNGKIVLPLYSIPDMD</sequence>
<dbReference type="EMBL" id="MGBG01000017">
    <property type="protein sequence ID" value="OGK64675.1"/>
    <property type="molecule type" value="Genomic_DNA"/>
</dbReference>
<dbReference type="PANTHER" id="PTHR30619:SF1">
    <property type="entry name" value="RECOMBINATION PROTEIN 2"/>
    <property type="match status" value="1"/>
</dbReference>
<dbReference type="InterPro" id="IPR052159">
    <property type="entry name" value="Competence_DNA_uptake"/>
</dbReference>
<protein>
    <recommendedName>
        <fullName evidence="3">Metallo-beta-lactamase domain-containing protein</fullName>
    </recommendedName>
</protein>
<dbReference type="CDD" id="cd07731">
    <property type="entry name" value="ComA-like_MBL-fold"/>
    <property type="match status" value="1"/>
</dbReference>
<gene>
    <name evidence="1" type="ORF">A2209_01270</name>
</gene>
<dbReference type="InterPro" id="IPR036866">
    <property type="entry name" value="RibonucZ/Hydroxyglut_hydro"/>
</dbReference>
<evidence type="ECO:0000313" key="2">
    <source>
        <dbReference type="Proteomes" id="UP000178450"/>
    </source>
</evidence>
<evidence type="ECO:0008006" key="3">
    <source>
        <dbReference type="Google" id="ProtNLM"/>
    </source>
</evidence>
<proteinExistence type="predicted"/>
<organism evidence="1 2">
    <name type="scientific">Candidatus Roizmanbacteria bacterium RIFOXYA1_FULL_41_12</name>
    <dbReference type="NCBI Taxonomy" id="1802082"/>
    <lineage>
        <taxon>Bacteria</taxon>
        <taxon>Candidatus Roizmaniibacteriota</taxon>
    </lineage>
</organism>
<dbReference type="AlphaFoldDB" id="A0A1F7K9Z4"/>
<dbReference type="InterPro" id="IPR035681">
    <property type="entry name" value="ComA-like_MBL"/>
</dbReference>
<reference evidence="1 2" key="1">
    <citation type="journal article" date="2016" name="Nat. Commun.">
        <title>Thousands of microbial genomes shed light on interconnected biogeochemical processes in an aquifer system.</title>
        <authorList>
            <person name="Anantharaman K."/>
            <person name="Brown C.T."/>
            <person name="Hug L.A."/>
            <person name="Sharon I."/>
            <person name="Castelle C.J."/>
            <person name="Probst A.J."/>
            <person name="Thomas B.C."/>
            <person name="Singh A."/>
            <person name="Wilkins M.J."/>
            <person name="Karaoz U."/>
            <person name="Brodie E.L."/>
            <person name="Williams K.H."/>
            <person name="Hubbard S.S."/>
            <person name="Banfield J.F."/>
        </authorList>
    </citation>
    <scope>NUCLEOTIDE SEQUENCE [LARGE SCALE GENOMIC DNA]</scope>
</reference>
<evidence type="ECO:0000313" key="1">
    <source>
        <dbReference type="EMBL" id="OGK64675.1"/>
    </source>
</evidence>
<accession>A0A1F7K9Z4</accession>
<dbReference type="Proteomes" id="UP000178450">
    <property type="component" value="Unassembled WGS sequence"/>
</dbReference>
<dbReference type="Gene3D" id="3.60.15.10">
    <property type="entry name" value="Ribonuclease Z/Hydroxyacylglutathione hydrolase-like"/>
    <property type="match status" value="1"/>
</dbReference>
<dbReference type="SUPFAM" id="SSF56281">
    <property type="entry name" value="Metallo-hydrolase/oxidoreductase"/>
    <property type="match status" value="1"/>
</dbReference>